<keyword evidence="6" id="KW-1003">Cell membrane</keyword>
<comment type="similarity">
    <text evidence="15">Belongs to the Nogo receptor family.</text>
</comment>
<evidence type="ECO:0000256" key="11">
    <source>
        <dbReference type="ARBA" id="ARBA00023170"/>
    </source>
</evidence>
<dbReference type="InterPro" id="IPR000372">
    <property type="entry name" value="LRRNT"/>
</dbReference>
<dbReference type="AlphaFoldDB" id="A0A6P7ZBC4"/>
<evidence type="ECO:0000256" key="13">
    <source>
        <dbReference type="ARBA" id="ARBA00023273"/>
    </source>
</evidence>
<evidence type="ECO:0000256" key="1">
    <source>
        <dbReference type="ARBA" id="ARBA00004236"/>
    </source>
</evidence>
<dbReference type="Pfam" id="PF01462">
    <property type="entry name" value="LRRNT"/>
    <property type="match status" value="1"/>
</dbReference>
<keyword evidence="7" id="KW-0433">Leucine-rich repeat</keyword>
<dbReference type="SMART" id="SM00013">
    <property type="entry name" value="LRRNT"/>
    <property type="match status" value="1"/>
</dbReference>
<evidence type="ECO:0000256" key="9">
    <source>
        <dbReference type="ARBA" id="ARBA00022737"/>
    </source>
</evidence>
<dbReference type="CTD" id="65078"/>
<dbReference type="InParanoid" id="A0A6P7ZBC4"/>
<evidence type="ECO:0000256" key="10">
    <source>
        <dbReference type="ARBA" id="ARBA00023136"/>
    </source>
</evidence>
<dbReference type="RefSeq" id="XP_030074938.1">
    <property type="nucleotide sequence ID" value="XM_030219078.1"/>
</dbReference>
<dbReference type="OrthoDB" id="546383at2759"/>
<proteinExistence type="inferred from homology"/>
<dbReference type="InterPro" id="IPR003591">
    <property type="entry name" value="Leu-rich_rpt_typical-subtyp"/>
</dbReference>
<dbReference type="SMART" id="SM00369">
    <property type="entry name" value="LRR_TYP"/>
    <property type="match status" value="7"/>
</dbReference>
<keyword evidence="12" id="KW-0325">Glycoprotein</keyword>
<keyword evidence="11 18" id="KW-0675">Receptor</keyword>
<dbReference type="GO" id="GO:0009897">
    <property type="term" value="C:external side of plasma membrane"/>
    <property type="evidence" value="ECO:0007669"/>
    <property type="project" value="TreeGrafter"/>
</dbReference>
<evidence type="ECO:0000259" key="16">
    <source>
        <dbReference type="SMART" id="SM00013"/>
    </source>
</evidence>
<dbReference type="GO" id="GO:0045121">
    <property type="term" value="C:membrane raft"/>
    <property type="evidence" value="ECO:0007669"/>
    <property type="project" value="UniProtKB-SubCell"/>
</dbReference>
<dbReference type="InterPro" id="IPR050541">
    <property type="entry name" value="LRR_TM_domain-containing"/>
</dbReference>
<evidence type="ECO:0000313" key="18">
    <source>
        <dbReference type="RefSeq" id="XP_030074938.1"/>
    </source>
</evidence>
<dbReference type="FunFam" id="3.80.10.10:FF:000018">
    <property type="entry name" value="Reticulon 4 receptor"/>
    <property type="match status" value="1"/>
</dbReference>
<evidence type="ECO:0000256" key="8">
    <source>
        <dbReference type="ARBA" id="ARBA00022729"/>
    </source>
</evidence>
<dbReference type="PANTHER" id="PTHR24369:SF174">
    <property type="entry name" value="RETICULON-4 RECEPTOR"/>
    <property type="match status" value="1"/>
</dbReference>
<dbReference type="FunCoup" id="A0A6P7ZBC4">
    <property type="interactions" value="139"/>
</dbReference>
<evidence type="ECO:0000256" key="3">
    <source>
        <dbReference type="ARBA" id="ARBA00004316"/>
    </source>
</evidence>
<feature type="domain" description="LRRNT" evidence="16">
    <location>
        <begin position="34"/>
        <end position="69"/>
    </location>
</feature>
<accession>A0A6P7ZBC4</accession>
<organism evidence="17 18">
    <name type="scientific">Microcaecilia unicolor</name>
    <dbReference type="NCBI Taxonomy" id="1415580"/>
    <lineage>
        <taxon>Eukaryota</taxon>
        <taxon>Metazoa</taxon>
        <taxon>Chordata</taxon>
        <taxon>Craniata</taxon>
        <taxon>Vertebrata</taxon>
        <taxon>Euteleostomi</taxon>
        <taxon>Amphibia</taxon>
        <taxon>Gymnophiona</taxon>
        <taxon>Siphonopidae</taxon>
        <taxon>Microcaecilia</taxon>
    </lineage>
</organism>
<dbReference type="GO" id="GO:0035025">
    <property type="term" value="P:positive regulation of Rho protein signal transduction"/>
    <property type="evidence" value="ECO:0007669"/>
    <property type="project" value="TreeGrafter"/>
</dbReference>
<evidence type="ECO:0000256" key="7">
    <source>
        <dbReference type="ARBA" id="ARBA00022614"/>
    </source>
</evidence>
<dbReference type="PANTHER" id="PTHR24369">
    <property type="entry name" value="ANTIGEN BSP, PUTATIVE-RELATED"/>
    <property type="match status" value="1"/>
</dbReference>
<evidence type="ECO:0000256" key="14">
    <source>
        <dbReference type="ARBA" id="ARBA00023288"/>
    </source>
</evidence>
<dbReference type="GO" id="GO:1905573">
    <property type="term" value="F:ganglioside GM1 binding"/>
    <property type="evidence" value="ECO:0007669"/>
    <property type="project" value="TreeGrafter"/>
</dbReference>
<dbReference type="GO" id="GO:0043204">
    <property type="term" value="C:perikaryon"/>
    <property type="evidence" value="ECO:0007669"/>
    <property type="project" value="UniProtKB-SubCell"/>
</dbReference>
<dbReference type="SUPFAM" id="SSF52058">
    <property type="entry name" value="L domain-like"/>
    <property type="match status" value="1"/>
</dbReference>
<evidence type="ECO:0000256" key="4">
    <source>
        <dbReference type="ARBA" id="ARBA00004484"/>
    </source>
</evidence>
<gene>
    <name evidence="18" type="primary">RTN4R</name>
</gene>
<dbReference type="Gene3D" id="3.80.10.10">
    <property type="entry name" value="Ribonuclease Inhibitor"/>
    <property type="match status" value="1"/>
</dbReference>
<evidence type="ECO:0000256" key="2">
    <source>
        <dbReference type="ARBA" id="ARBA00004285"/>
    </source>
</evidence>
<name>A0A6P7ZBC4_9AMPH</name>
<dbReference type="GO" id="GO:1905576">
    <property type="term" value="F:ganglioside GT1b binding"/>
    <property type="evidence" value="ECO:0007669"/>
    <property type="project" value="TreeGrafter"/>
</dbReference>
<dbReference type="PROSITE" id="PS51450">
    <property type="entry name" value="LRR"/>
    <property type="match status" value="2"/>
</dbReference>
<keyword evidence="17" id="KW-1185">Reference proteome</keyword>
<dbReference type="Pfam" id="PF13855">
    <property type="entry name" value="LRR_8"/>
    <property type="match status" value="2"/>
</dbReference>
<dbReference type="InterPro" id="IPR032675">
    <property type="entry name" value="LRR_dom_sf"/>
</dbReference>
<keyword evidence="10" id="KW-0472">Membrane</keyword>
<keyword evidence="14" id="KW-0449">Lipoprotein</keyword>
<dbReference type="GO" id="GO:0042995">
    <property type="term" value="C:cell projection"/>
    <property type="evidence" value="ECO:0007669"/>
    <property type="project" value="UniProtKB-SubCell"/>
</dbReference>
<protein>
    <submittedName>
        <fullName evidence="18">Reticulon-4 receptor</fullName>
    </submittedName>
</protein>
<keyword evidence="9" id="KW-0677">Repeat</keyword>
<evidence type="ECO:0000256" key="12">
    <source>
        <dbReference type="ARBA" id="ARBA00023180"/>
    </source>
</evidence>
<reference evidence="18" key="2">
    <citation type="submission" date="2025-08" db="UniProtKB">
        <authorList>
            <consortium name="RefSeq"/>
        </authorList>
    </citation>
    <scope>IDENTIFICATION</scope>
</reference>
<evidence type="ECO:0000256" key="15">
    <source>
        <dbReference type="ARBA" id="ARBA00038236"/>
    </source>
</evidence>
<keyword evidence="13" id="KW-0966">Cell projection</keyword>
<dbReference type="GeneID" id="115480412"/>
<dbReference type="InterPro" id="IPR001611">
    <property type="entry name" value="Leu-rich_rpt"/>
</dbReference>
<sequence length="485" mass="55476">MPGHISAAFSTASDHRIQLLFWIIYLNIHCKVKACPAPCLCSSEPKITVNCQQQKLTEIPSEIPIQSQRIFLHNNKIIEVKSKSFSFCHNMTILRIHSNNISLIGSLAFYGLNKLEELDIGDNINLKSISPITFQGLTRLHTLHINRCGLLELPKGIFQGLFSLQFLYIQNNKLQSLYDDTFLDLANLTYLFLHDNKIKSLSENVFRGLINLDRLLLHQNRVTQIHSQAFHDLGKVMTLYLFNNNLTELQGEVLAPLINLQYLRLNGNEWICDCRARSLWNWFKQFKGSSSEMKCHSPTHLLGKDLKTLQTTDFEGCFDAFNQMKTRHFSSKNRSRKLSTPDTPLKSKDELQKCCQGNIDKSFIYESKHKPGIASHSSRLSPNNPLKEKENISKIKYLENHNPTRINDFPFGTISTNAKHSLSTVQPELTEFNESSTFPSRGKQGCLKKTKSKFQCRFNQQGNSSSAPLSIHYLSLFLAWVCFIC</sequence>
<keyword evidence="8" id="KW-0732">Signal</keyword>
<evidence type="ECO:0000256" key="5">
    <source>
        <dbReference type="ARBA" id="ARBA00004635"/>
    </source>
</evidence>
<reference evidence="17" key="1">
    <citation type="submission" date="2024-06" db="UniProtKB">
        <authorList>
            <consortium name="RefSeq"/>
        </authorList>
    </citation>
    <scope>NUCLEOTIDE SEQUENCE [LARGE SCALE GENOMIC DNA]</scope>
</reference>
<comment type="subcellular location">
    <subcellularLocation>
        <location evidence="1">Cell membrane</location>
    </subcellularLocation>
    <subcellularLocation>
        <location evidence="3">Cell projection</location>
    </subcellularLocation>
    <subcellularLocation>
        <location evidence="2">Membrane raft</location>
    </subcellularLocation>
    <subcellularLocation>
        <location evidence="5">Membrane</location>
        <topology evidence="5">Lipid-anchor</topology>
    </subcellularLocation>
    <subcellularLocation>
        <location evidence="4">Perikaryon</location>
    </subcellularLocation>
</comment>
<evidence type="ECO:0000313" key="17">
    <source>
        <dbReference type="Proteomes" id="UP000515156"/>
    </source>
</evidence>
<dbReference type="KEGG" id="muo:115480412"/>
<dbReference type="Proteomes" id="UP000515156">
    <property type="component" value="Chromosome 11"/>
</dbReference>
<evidence type="ECO:0000256" key="6">
    <source>
        <dbReference type="ARBA" id="ARBA00022475"/>
    </source>
</evidence>